<reference evidence="2 3" key="1">
    <citation type="journal article" date="2019" name="Genome Biol. Evol.">
        <title>Whole-Genome Sequencing of the Giant Devil Catfish, Bagarius yarrelli.</title>
        <authorList>
            <person name="Jiang W."/>
            <person name="Lv Y."/>
            <person name="Cheng L."/>
            <person name="Yang K."/>
            <person name="Chao B."/>
            <person name="Wang X."/>
            <person name="Li Y."/>
            <person name="Pan X."/>
            <person name="You X."/>
            <person name="Zhang Y."/>
            <person name="Yang J."/>
            <person name="Li J."/>
            <person name="Zhang X."/>
            <person name="Liu S."/>
            <person name="Sun C."/>
            <person name="Yang J."/>
            <person name="Shi Q."/>
        </authorList>
    </citation>
    <scope>NUCLEOTIDE SEQUENCE [LARGE SCALE GENOMIC DNA]</scope>
    <source>
        <strain evidence="2">JWS20170419001</strain>
        <tissue evidence="2">Muscle</tissue>
    </source>
</reference>
<gene>
    <name evidence="2" type="ORF">Baya_16551</name>
</gene>
<name>A0A556VVW5_BAGYA</name>
<dbReference type="EMBL" id="VCAZ01000323">
    <property type="protein sequence ID" value="TTZ86922.1"/>
    <property type="molecule type" value="Genomic_DNA"/>
</dbReference>
<dbReference type="Proteomes" id="UP000319801">
    <property type="component" value="Unassembled WGS sequence"/>
</dbReference>
<evidence type="ECO:0000313" key="2">
    <source>
        <dbReference type="EMBL" id="TTZ86922.1"/>
    </source>
</evidence>
<protein>
    <submittedName>
        <fullName evidence="2">Uncharacterized protein</fullName>
    </submittedName>
</protein>
<dbReference type="AlphaFoldDB" id="A0A556VVW5"/>
<feature type="region of interest" description="Disordered" evidence="1">
    <location>
        <begin position="117"/>
        <end position="143"/>
    </location>
</feature>
<feature type="compositionally biased region" description="Low complexity" evidence="1">
    <location>
        <begin position="132"/>
        <end position="143"/>
    </location>
</feature>
<feature type="compositionally biased region" description="Basic residues" evidence="1">
    <location>
        <begin position="117"/>
        <end position="129"/>
    </location>
</feature>
<proteinExistence type="predicted"/>
<keyword evidence="3" id="KW-1185">Reference proteome</keyword>
<organism evidence="2 3">
    <name type="scientific">Bagarius yarrelli</name>
    <name type="common">Goonch</name>
    <name type="synonym">Bagrus yarrelli</name>
    <dbReference type="NCBI Taxonomy" id="175774"/>
    <lineage>
        <taxon>Eukaryota</taxon>
        <taxon>Metazoa</taxon>
        <taxon>Chordata</taxon>
        <taxon>Craniata</taxon>
        <taxon>Vertebrata</taxon>
        <taxon>Euteleostomi</taxon>
        <taxon>Actinopterygii</taxon>
        <taxon>Neopterygii</taxon>
        <taxon>Teleostei</taxon>
        <taxon>Ostariophysi</taxon>
        <taxon>Siluriformes</taxon>
        <taxon>Sisoridae</taxon>
        <taxon>Sisorinae</taxon>
        <taxon>Bagarius</taxon>
    </lineage>
</organism>
<accession>A0A556VVW5</accession>
<evidence type="ECO:0000313" key="3">
    <source>
        <dbReference type="Proteomes" id="UP000319801"/>
    </source>
</evidence>
<sequence length="160" mass="17526">MSTRSPLLVSTVLPRELCRSLGVTSGQWCSEDDRKCSIETPGHKSELIERLWDVKRAAVGSKVMSLGKLLLKRKRQLYSCQQTVQQSPREMGFVSAVVPAAGLTALANTSLRRKKAKCVKKKSTQKHKLGQTPSTPSTYPSTSMASASEAVVFGWTQTQS</sequence>
<evidence type="ECO:0000256" key="1">
    <source>
        <dbReference type="SAM" id="MobiDB-lite"/>
    </source>
</evidence>
<comment type="caution">
    <text evidence="2">The sequence shown here is derived from an EMBL/GenBank/DDBJ whole genome shotgun (WGS) entry which is preliminary data.</text>
</comment>